<dbReference type="Pfam" id="PF00126">
    <property type="entry name" value="HTH_1"/>
    <property type="match status" value="1"/>
</dbReference>
<accession>A0AAW7XE38</accession>
<evidence type="ECO:0000313" key="8">
    <source>
        <dbReference type="Proteomes" id="UP001169862"/>
    </source>
</evidence>
<organism evidence="6 8">
    <name type="scientific">Neptunomonas phycophila</name>
    <dbReference type="NCBI Taxonomy" id="1572645"/>
    <lineage>
        <taxon>Bacteria</taxon>
        <taxon>Pseudomonadati</taxon>
        <taxon>Pseudomonadota</taxon>
        <taxon>Gammaproteobacteria</taxon>
        <taxon>Oceanospirillales</taxon>
        <taxon>Oceanospirillaceae</taxon>
        <taxon>Neptunomonas</taxon>
    </lineage>
</organism>
<comment type="caution">
    <text evidence="6">The sequence shown here is derived from an EMBL/GenBank/DDBJ whole genome shotgun (WGS) entry which is preliminary data.</text>
</comment>
<dbReference type="InterPro" id="IPR036388">
    <property type="entry name" value="WH-like_DNA-bd_sf"/>
</dbReference>
<proteinExistence type="inferred from homology"/>
<dbReference type="EMBL" id="JAUYVO010000001">
    <property type="protein sequence ID" value="MDP2521224.1"/>
    <property type="molecule type" value="Genomic_DNA"/>
</dbReference>
<keyword evidence="2" id="KW-0805">Transcription regulation</keyword>
<dbReference type="EMBL" id="JAUOPG010000001">
    <property type="protein sequence ID" value="MDO6452255.1"/>
    <property type="molecule type" value="Genomic_DNA"/>
</dbReference>
<keyword evidence="9" id="KW-1185">Reference proteome</keyword>
<keyword evidence="3" id="KW-0238">DNA-binding</keyword>
<dbReference type="RefSeq" id="WP_290035466.1">
    <property type="nucleotide sequence ID" value="NZ_JAUOPG010000001.1"/>
</dbReference>
<dbReference type="PRINTS" id="PR00039">
    <property type="entry name" value="HTHLYSR"/>
</dbReference>
<comment type="similarity">
    <text evidence="1">Belongs to the LysR transcriptional regulatory family.</text>
</comment>
<dbReference type="Gene3D" id="1.10.10.10">
    <property type="entry name" value="Winged helix-like DNA-binding domain superfamily/Winged helix DNA-binding domain"/>
    <property type="match status" value="1"/>
</dbReference>
<keyword evidence="4" id="KW-0804">Transcription</keyword>
<dbReference type="InterPro" id="IPR005119">
    <property type="entry name" value="LysR_subst-bd"/>
</dbReference>
<dbReference type="GO" id="GO:0000976">
    <property type="term" value="F:transcription cis-regulatory region binding"/>
    <property type="evidence" value="ECO:0007669"/>
    <property type="project" value="TreeGrafter"/>
</dbReference>
<dbReference type="PROSITE" id="PS50931">
    <property type="entry name" value="HTH_LYSR"/>
    <property type="match status" value="1"/>
</dbReference>
<reference evidence="6" key="1">
    <citation type="submission" date="2023-07" db="EMBL/GenBank/DDBJ databases">
        <title>Genome content predicts the carbon catabolic preferences of heterotrophic bacteria.</title>
        <authorList>
            <person name="Gralka M."/>
        </authorList>
    </citation>
    <scope>NUCLEOTIDE SEQUENCE</scope>
    <source>
        <strain evidence="7">5G01</strain>
        <strain evidence="6">I2M16</strain>
    </source>
</reference>
<evidence type="ECO:0000256" key="1">
    <source>
        <dbReference type="ARBA" id="ARBA00009437"/>
    </source>
</evidence>
<evidence type="ECO:0000313" key="6">
    <source>
        <dbReference type="EMBL" id="MDO6452255.1"/>
    </source>
</evidence>
<dbReference type="PANTHER" id="PTHR30126:SF88">
    <property type="entry name" value="TRANSCRIPTIONAL REGULATOR-RELATED"/>
    <property type="match status" value="1"/>
</dbReference>
<protein>
    <submittedName>
        <fullName evidence="6">LysR family transcriptional regulator</fullName>
    </submittedName>
</protein>
<dbReference type="InterPro" id="IPR000847">
    <property type="entry name" value="LysR_HTH_N"/>
</dbReference>
<dbReference type="SUPFAM" id="SSF46785">
    <property type="entry name" value="Winged helix' DNA-binding domain"/>
    <property type="match status" value="1"/>
</dbReference>
<dbReference type="Pfam" id="PF03466">
    <property type="entry name" value="LysR_substrate"/>
    <property type="match status" value="1"/>
</dbReference>
<evidence type="ECO:0000256" key="2">
    <source>
        <dbReference type="ARBA" id="ARBA00023015"/>
    </source>
</evidence>
<dbReference type="AlphaFoldDB" id="A0AAW7XE38"/>
<evidence type="ECO:0000256" key="3">
    <source>
        <dbReference type="ARBA" id="ARBA00023125"/>
    </source>
</evidence>
<dbReference type="SUPFAM" id="SSF53850">
    <property type="entry name" value="Periplasmic binding protein-like II"/>
    <property type="match status" value="1"/>
</dbReference>
<feature type="domain" description="HTH lysR-type" evidence="5">
    <location>
        <begin position="3"/>
        <end position="60"/>
    </location>
</feature>
<name>A0AAW7XE38_9GAMM</name>
<evidence type="ECO:0000313" key="7">
    <source>
        <dbReference type="EMBL" id="MDP2521224.1"/>
    </source>
</evidence>
<gene>
    <name evidence="6" type="ORF">Q4490_01645</name>
    <name evidence="7" type="ORF">Q8W30_01470</name>
</gene>
<dbReference type="InterPro" id="IPR036390">
    <property type="entry name" value="WH_DNA-bd_sf"/>
</dbReference>
<dbReference type="FunFam" id="1.10.10.10:FF:000001">
    <property type="entry name" value="LysR family transcriptional regulator"/>
    <property type="match status" value="1"/>
</dbReference>
<dbReference type="Proteomes" id="UP001169862">
    <property type="component" value="Unassembled WGS sequence"/>
</dbReference>
<evidence type="ECO:0000313" key="9">
    <source>
        <dbReference type="Proteomes" id="UP001177341"/>
    </source>
</evidence>
<evidence type="ECO:0000259" key="5">
    <source>
        <dbReference type="PROSITE" id="PS50931"/>
    </source>
</evidence>
<sequence>MQVSLEQWSALIAVVEQGGYAAAAEHLNKSQSTVSYAIQKLETQLGVRVFTLAGRKASLTPAGETLYRRATVLVKDAEQIESVAGQFAAGWEPEVHIAMDALFPQWLMLDILKEFSDEHPNVRIELKETVLSGSEEALLTRSADIVIGGRAPPGFMGDPLMIVGFTAVAAPSHPLHHLGREISVQDLRLHRQLVVMDSGKADLDRGWLGAQKRMSVSHVGLSISSAVAGLGYAWLPELKIKDQLDQGTLKPLPLEVGGERTEQLYLMYSGADYAGPLTRNLGELIKSRAKQCCKAGPKPV</sequence>
<dbReference type="Gene3D" id="3.40.190.290">
    <property type="match status" value="1"/>
</dbReference>
<dbReference type="GO" id="GO:0003700">
    <property type="term" value="F:DNA-binding transcription factor activity"/>
    <property type="evidence" value="ECO:0007669"/>
    <property type="project" value="InterPro"/>
</dbReference>
<dbReference type="Proteomes" id="UP001177341">
    <property type="component" value="Unassembled WGS sequence"/>
</dbReference>
<dbReference type="PANTHER" id="PTHR30126">
    <property type="entry name" value="HTH-TYPE TRANSCRIPTIONAL REGULATOR"/>
    <property type="match status" value="1"/>
</dbReference>
<evidence type="ECO:0000256" key="4">
    <source>
        <dbReference type="ARBA" id="ARBA00023163"/>
    </source>
</evidence>